<evidence type="ECO:0000313" key="2">
    <source>
        <dbReference type="EMBL" id="MFC5270050.1"/>
    </source>
</evidence>
<keyword evidence="1" id="KW-0812">Transmembrane</keyword>
<feature type="transmembrane region" description="Helical" evidence="1">
    <location>
        <begin position="12"/>
        <end position="33"/>
    </location>
</feature>
<keyword evidence="3" id="KW-1185">Reference proteome</keyword>
<dbReference type="Proteomes" id="UP001596161">
    <property type="component" value="Unassembled WGS sequence"/>
</dbReference>
<reference evidence="3" key="1">
    <citation type="journal article" date="2019" name="Int. J. Syst. Evol. Microbiol.">
        <title>The Global Catalogue of Microorganisms (GCM) 10K type strain sequencing project: providing services to taxonomists for standard genome sequencing and annotation.</title>
        <authorList>
            <consortium name="The Broad Institute Genomics Platform"/>
            <consortium name="The Broad Institute Genome Sequencing Center for Infectious Disease"/>
            <person name="Wu L."/>
            <person name="Ma J."/>
        </authorList>
    </citation>
    <scope>NUCLEOTIDE SEQUENCE [LARGE SCALE GENOMIC DNA]</scope>
    <source>
        <strain evidence="3">KACC 12602</strain>
    </source>
</reference>
<proteinExistence type="predicted"/>
<dbReference type="RefSeq" id="WP_378016427.1">
    <property type="nucleotide sequence ID" value="NZ_JBHSKT010000003.1"/>
</dbReference>
<keyword evidence="1" id="KW-1133">Transmembrane helix</keyword>
<feature type="transmembrane region" description="Helical" evidence="1">
    <location>
        <begin position="70"/>
        <end position="99"/>
    </location>
</feature>
<feature type="transmembrane region" description="Helical" evidence="1">
    <location>
        <begin position="119"/>
        <end position="145"/>
    </location>
</feature>
<evidence type="ECO:0000256" key="1">
    <source>
        <dbReference type="SAM" id="Phobius"/>
    </source>
</evidence>
<protein>
    <recommendedName>
        <fullName evidence="4">DUF4199 domain-containing protein</fullName>
    </recommendedName>
</protein>
<accession>A0ABW0EB99</accession>
<dbReference type="EMBL" id="JBHSKT010000003">
    <property type="protein sequence ID" value="MFC5270050.1"/>
    <property type="molecule type" value="Genomic_DNA"/>
</dbReference>
<organism evidence="2 3">
    <name type="scientific">Adhaeribacter terreus</name>
    <dbReference type="NCBI Taxonomy" id="529703"/>
    <lineage>
        <taxon>Bacteria</taxon>
        <taxon>Pseudomonadati</taxon>
        <taxon>Bacteroidota</taxon>
        <taxon>Cytophagia</taxon>
        <taxon>Cytophagales</taxon>
        <taxon>Hymenobacteraceae</taxon>
        <taxon>Adhaeribacter</taxon>
    </lineage>
</organism>
<evidence type="ECO:0000313" key="3">
    <source>
        <dbReference type="Proteomes" id="UP001596161"/>
    </source>
</evidence>
<sequence>MALNSASIEKTGAWYGFLNGLCLIIYGVLLQITNLVEVPLLRVGFILITVVFICMAILSLKRGREGRLDYLQGIGVGTLTSIVGSLMFAIFTLINIQFFGSNIINVLRSENVMGENLTLSTVFMVITMIGFVGGAITSFIAMQYYKRPDHKLTK</sequence>
<keyword evidence="1" id="KW-0472">Membrane</keyword>
<name>A0ABW0EB99_9BACT</name>
<comment type="caution">
    <text evidence="2">The sequence shown here is derived from an EMBL/GenBank/DDBJ whole genome shotgun (WGS) entry which is preliminary data.</text>
</comment>
<gene>
    <name evidence="2" type="ORF">ACFPIB_05475</name>
</gene>
<evidence type="ECO:0008006" key="4">
    <source>
        <dbReference type="Google" id="ProtNLM"/>
    </source>
</evidence>
<feature type="transmembrane region" description="Helical" evidence="1">
    <location>
        <begin position="39"/>
        <end position="58"/>
    </location>
</feature>